<dbReference type="KEGG" id="vg:19524789"/>
<evidence type="ECO:0000313" key="2">
    <source>
        <dbReference type="Proteomes" id="UP000019733"/>
    </source>
</evidence>
<name>A0A060BDQ8_9CAUD</name>
<dbReference type="OrthoDB" id="20955at10239"/>
<sequence length="74" mass="8276">MAKLIIEGSEDVLKCFAAWFSCSGEQSFTEAFRMGDITGNYPTTDITVRGYGINEPIQLVEYDLATDEEIPYVD</sequence>
<reference evidence="1" key="1">
    <citation type="submission" date="2015-07" db="EMBL/GenBank/DDBJ databases">
        <title>Isolation and characterization of a novel lytic T4-like coliphage vB_EcoM_JS09 infecting APEC.</title>
        <authorList>
            <person name="Zhou Y."/>
            <person name="Bao H.D."/>
            <person name="Zhang H."/>
            <person name="Wang R."/>
        </authorList>
    </citation>
    <scope>NUCLEOTIDE SEQUENCE</scope>
</reference>
<organism evidence="1 2">
    <name type="scientific">Escherichia phage vB_EcoM_JS09</name>
    <dbReference type="NCBI Taxonomy" id="1430444"/>
    <lineage>
        <taxon>Viruses</taxon>
        <taxon>Duplodnaviria</taxon>
        <taxon>Heunggongvirae</taxon>
        <taxon>Uroviricota</taxon>
        <taxon>Caudoviricetes</taxon>
        <taxon>Pantevenvirales</taxon>
        <taxon>Straboviridae</taxon>
        <taxon>Tevenvirinae</taxon>
        <taxon>Mosigvirus</taxon>
        <taxon>Mosigvirus JS09</taxon>
    </lineage>
</organism>
<proteinExistence type="predicted"/>
<dbReference type="GeneID" id="19524789"/>
<keyword evidence="2" id="KW-1185">Reference proteome</keyword>
<dbReference type="RefSeq" id="YP_009037387.1">
    <property type="nucleotide sequence ID" value="NC_024124.2"/>
</dbReference>
<protein>
    <submittedName>
        <fullName evidence="1">Uncharacterized protein</fullName>
    </submittedName>
</protein>
<evidence type="ECO:0000313" key="1">
    <source>
        <dbReference type="EMBL" id="AIA80031.1"/>
    </source>
</evidence>
<dbReference type="EMBL" id="KF582788">
    <property type="protein sequence ID" value="AIA80031.1"/>
    <property type="molecule type" value="Genomic_DNA"/>
</dbReference>
<gene>
    <name evidence="1" type="ORF">JS09_064</name>
</gene>
<accession>A0A060BDQ8</accession>
<dbReference type="Proteomes" id="UP000019733">
    <property type="component" value="Segment"/>
</dbReference>